<keyword evidence="2" id="KW-1185">Reference proteome</keyword>
<reference evidence="1 2" key="1">
    <citation type="submission" date="2021-01" db="EMBL/GenBank/DDBJ databases">
        <title>Genomic Encyclopedia of Type Strains, Phase IV (KMG-IV): sequencing the most valuable type-strain genomes for metagenomic binning, comparative biology and taxonomic classification.</title>
        <authorList>
            <person name="Goeker M."/>
        </authorList>
    </citation>
    <scope>NUCLEOTIDE SEQUENCE [LARGE SCALE GENOMIC DNA]</scope>
    <source>
        <strain evidence="1 2">DSM 100968</strain>
    </source>
</reference>
<proteinExistence type="predicted"/>
<evidence type="ECO:0000313" key="2">
    <source>
        <dbReference type="Proteomes" id="UP000823201"/>
    </source>
</evidence>
<comment type="caution">
    <text evidence="1">The sequence shown here is derived from an EMBL/GenBank/DDBJ whole genome shotgun (WGS) entry which is preliminary data.</text>
</comment>
<evidence type="ECO:0000313" key="1">
    <source>
        <dbReference type="EMBL" id="MBM7656760.1"/>
    </source>
</evidence>
<dbReference type="RefSeq" id="WP_205005109.1">
    <property type="nucleotide sequence ID" value="NZ_CBCRXA010000001.1"/>
</dbReference>
<dbReference type="Proteomes" id="UP000823201">
    <property type="component" value="Unassembled WGS sequence"/>
</dbReference>
<accession>A0ABS2Q5Q1</accession>
<dbReference type="EMBL" id="JAFBEV010000001">
    <property type="protein sequence ID" value="MBM7656760.1"/>
    <property type="molecule type" value="Genomic_DNA"/>
</dbReference>
<sequence>MKPINQTLSRKDAERRIPILRKEIDAELAALHQAMIRQDPGAINLCKEKLEILRREMILLEI</sequence>
<evidence type="ECO:0008006" key="3">
    <source>
        <dbReference type="Google" id="ProtNLM"/>
    </source>
</evidence>
<organism evidence="1 2">
    <name type="scientific">Sporolactobacillus spathodeae</name>
    <dbReference type="NCBI Taxonomy" id="1465502"/>
    <lineage>
        <taxon>Bacteria</taxon>
        <taxon>Bacillati</taxon>
        <taxon>Bacillota</taxon>
        <taxon>Bacilli</taxon>
        <taxon>Bacillales</taxon>
        <taxon>Sporolactobacillaceae</taxon>
        <taxon>Sporolactobacillus</taxon>
    </lineage>
</organism>
<gene>
    <name evidence="1" type="ORF">JOC27_000196</name>
</gene>
<name>A0ABS2Q5Q1_9BACL</name>
<protein>
    <recommendedName>
        <fullName evidence="3">DUF465 domain-containing protein</fullName>
    </recommendedName>
</protein>